<keyword evidence="4 6" id="KW-1133">Transmembrane helix</keyword>
<comment type="function">
    <text evidence="6">Gustatory receptor which mediates acceptance or avoidance behavior, depending on its substrates.</text>
</comment>
<feature type="transmembrane region" description="Helical" evidence="6">
    <location>
        <begin position="174"/>
        <end position="198"/>
    </location>
</feature>
<evidence type="ECO:0000256" key="4">
    <source>
        <dbReference type="ARBA" id="ARBA00022989"/>
    </source>
</evidence>
<dbReference type="PhylomeDB" id="B4J8L3"/>
<keyword evidence="2 6" id="KW-1003">Cell membrane</keyword>
<dbReference type="GO" id="GO:0005886">
    <property type="term" value="C:plasma membrane"/>
    <property type="evidence" value="ECO:0007669"/>
    <property type="project" value="UniProtKB-SubCell"/>
</dbReference>
<accession>B4J8L3</accession>
<dbReference type="EMBL" id="CH916367">
    <property type="protein sequence ID" value="EDW01280.1"/>
    <property type="molecule type" value="Genomic_DNA"/>
</dbReference>
<name>B4J8L3_DROGR</name>
<comment type="caution">
    <text evidence="6">Lacks conserved residue(s) required for the propagation of feature annotation.</text>
</comment>
<dbReference type="OMA" id="CNNTGQQ"/>
<keyword evidence="6" id="KW-0807">Transducer</keyword>
<feature type="transmembrane region" description="Helical" evidence="6">
    <location>
        <begin position="248"/>
        <end position="269"/>
    </location>
</feature>
<feature type="transmembrane region" description="Helical" evidence="6">
    <location>
        <begin position="79"/>
        <end position="101"/>
    </location>
</feature>
<protein>
    <recommendedName>
        <fullName evidence="6">Gustatory receptor</fullName>
    </recommendedName>
</protein>
<dbReference type="GO" id="GO:0007165">
    <property type="term" value="P:signal transduction"/>
    <property type="evidence" value="ECO:0007669"/>
    <property type="project" value="UniProtKB-KW"/>
</dbReference>
<dbReference type="FunCoup" id="B4J8L3">
    <property type="interactions" value="7"/>
</dbReference>
<dbReference type="eggNOG" id="ENOG502TCED">
    <property type="taxonomic scope" value="Eukaryota"/>
</dbReference>
<evidence type="ECO:0000256" key="5">
    <source>
        <dbReference type="ARBA" id="ARBA00023136"/>
    </source>
</evidence>
<reference evidence="7 8" key="1">
    <citation type="journal article" date="2007" name="Nature">
        <title>Evolution of genes and genomes on the Drosophila phylogeny.</title>
        <authorList>
            <consortium name="Drosophila 12 Genomes Consortium"/>
            <person name="Clark A.G."/>
            <person name="Eisen M.B."/>
            <person name="Smith D.R."/>
            <person name="Bergman C.M."/>
            <person name="Oliver B."/>
            <person name="Markow T.A."/>
            <person name="Kaufman T.C."/>
            <person name="Kellis M."/>
            <person name="Gelbart W."/>
            <person name="Iyer V.N."/>
            <person name="Pollard D.A."/>
            <person name="Sackton T.B."/>
            <person name="Larracuente A.M."/>
            <person name="Singh N.D."/>
            <person name="Abad J.P."/>
            <person name="Abt D.N."/>
            <person name="Adryan B."/>
            <person name="Aguade M."/>
            <person name="Akashi H."/>
            <person name="Anderson W.W."/>
            <person name="Aquadro C.F."/>
            <person name="Ardell D.H."/>
            <person name="Arguello R."/>
            <person name="Artieri C.G."/>
            <person name="Barbash D.A."/>
            <person name="Barker D."/>
            <person name="Barsanti P."/>
            <person name="Batterham P."/>
            <person name="Batzoglou S."/>
            <person name="Begun D."/>
            <person name="Bhutkar A."/>
            <person name="Blanco E."/>
            <person name="Bosak S.A."/>
            <person name="Bradley R.K."/>
            <person name="Brand A.D."/>
            <person name="Brent M.R."/>
            <person name="Brooks A.N."/>
            <person name="Brown R.H."/>
            <person name="Butlin R.K."/>
            <person name="Caggese C."/>
            <person name="Calvi B.R."/>
            <person name="Bernardo de Carvalho A."/>
            <person name="Caspi A."/>
            <person name="Castrezana S."/>
            <person name="Celniker S.E."/>
            <person name="Chang J.L."/>
            <person name="Chapple C."/>
            <person name="Chatterji S."/>
            <person name="Chinwalla A."/>
            <person name="Civetta A."/>
            <person name="Clifton S.W."/>
            <person name="Comeron J.M."/>
            <person name="Costello J.C."/>
            <person name="Coyne J.A."/>
            <person name="Daub J."/>
            <person name="David R.G."/>
            <person name="Delcher A.L."/>
            <person name="Delehaunty K."/>
            <person name="Do C.B."/>
            <person name="Ebling H."/>
            <person name="Edwards K."/>
            <person name="Eickbush T."/>
            <person name="Evans J.D."/>
            <person name="Filipski A."/>
            <person name="Findeiss S."/>
            <person name="Freyhult E."/>
            <person name="Fulton L."/>
            <person name="Fulton R."/>
            <person name="Garcia A.C."/>
            <person name="Gardiner A."/>
            <person name="Garfield D.A."/>
            <person name="Garvin B.E."/>
            <person name="Gibson G."/>
            <person name="Gilbert D."/>
            <person name="Gnerre S."/>
            <person name="Godfrey J."/>
            <person name="Good R."/>
            <person name="Gotea V."/>
            <person name="Gravely B."/>
            <person name="Greenberg A.J."/>
            <person name="Griffiths-Jones S."/>
            <person name="Gross S."/>
            <person name="Guigo R."/>
            <person name="Gustafson E.A."/>
            <person name="Haerty W."/>
            <person name="Hahn M.W."/>
            <person name="Halligan D.L."/>
            <person name="Halpern A.L."/>
            <person name="Halter G.M."/>
            <person name="Han M.V."/>
            <person name="Heger A."/>
            <person name="Hillier L."/>
            <person name="Hinrichs A.S."/>
            <person name="Holmes I."/>
            <person name="Hoskins R.A."/>
            <person name="Hubisz M.J."/>
            <person name="Hultmark D."/>
            <person name="Huntley M.A."/>
            <person name="Jaffe D.B."/>
            <person name="Jagadeeshan S."/>
            <person name="Jeck W.R."/>
            <person name="Johnson J."/>
            <person name="Jones C.D."/>
            <person name="Jordan W.C."/>
            <person name="Karpen G.H."/>
            <person name="Kataoka E."/>
            <person name="Keightley P.D."/>
            <person name="Kheradpour P."/>
            <person name="Kirkness E.F."/>
            <person name="Koerich L.B."/>
            <person name="Kristiansen K."/>
            <person name="Kudrna D."/>
            <person name="Kulathinal R.J."/>
            <person name="Kumar S."/>
            <person name="Kwok R."/>
            <person name="Lander E."/>
            <person name="Langley C.H."/>
            <person name="Lapoint R."/>
            <person name="Lazzaro B.P."/>
            <person name="Lee S.J."/>
            <person name="Levesque L."/>
            <person name="Li R."/>
            <person name="Lin C.F."/>
            <person name="Lin M.F."/>
            <person name="Lindblad-Toh K."/>
            <person name="Llopart A."/>
            <person name="Long M."/>
            <person name="Low L."/>
            <person name="Lozovsky E."/>
            <person name="Lu J."/>
            <person name="Luo M."/>
            <person name="Machado C.A."/>
            <person name="Makalowski W."/>
            <person name="Marzo M."/>
            <person name="Matsuda M."/>
            <person name="Matzkin L."/>
            <person name="McAllister B."/>
            <person name="McBride C.S."/>
            <person name="McKernan B."/>
            <person name="McKernan K."/>
            <person name="Mendez-Lago M."/>
            <person name="Minx P."/>
            <person name="Mollenhauer M.U."/>
            <person name="Montooth K."/>
            <person name="Mount S.M."/>
            <person name="Mu X."/>
            <person name="Myers E."/>
            <person name="Negre B."/>
            <person name="Newfeld S."/>
            <person name="Nielsen R."/>
            <person name="Noor M.A."/>
            <person name="O'Grady P."/>
            <person name="Pachter L."/>
            <person name="Papaceit M."/>
            <person name="Parisi M.J."/>
            <person name="Parisi M."/>
            <person name="Parts L."/>
            <person name="Pedersen J.S."/>
            <person name="Pesole G."/>
            <person name="Phillippy A.M."/>
            <person name="Ponting C.P."/>
            <person name="Pop M."/>
            <person name="Porcelli D."/>
            <person name="Powell J.R."/>
            <person name="Prohaska S."/>
            <person name="Pruitt K."/>
            <person name="Puig M."/>
            <person name="Quesneville H."/>
            <person name="Ram K.R."/>
            <person name="Rand D."/>
            <person name="Rasmussen M.D."/>
            <person name="Reed L.K."/>
            <person name="Reenan R."/>
            <person name="Reily A."/>
            <person name="Remington K.A."/>
            <person name="Rieger T.T."/>
            <person name="Ritchie M.G."/>
            <person name="Robin C."/>
            <person name="Rogers Y.H."/>
            <person name="Rohde C."/>
            <person name="Rozas J."/>
            <person name="Rubenfield M.J."/>
            <person name="Ruiz A."/>
            <person name="Russo S."/>
            <person name="Salzberg S.L."/>
            <person name="Sanchez-Gracia A."/>
            <person name="Saranga D.J."/>
            <person name="Sato H."/>
            <person name="Schaeffer S.W."/>
            <person name="Schatz M.C."/>
            <person name="Schlenke T."/>
            <person name="Schwartz R."/>
            <person name="Segarra C."/>
            <person name="Singh R.S."/>
            <person name="Sirot L."/>
            <person name="Sirota M."/>
            <person name="Sisneros N.B."/>
            <person name="Smith C.D."/>
            <person name="Smith T.F."/>
            <person name="Spieth J."/>
            <person name="Stage D.E."/>
            <person name="Stark A."/>
            <person name="Stephan W."/>
            <person name="Strausberg R.L."/>
            <person name="Strempel S."/>
            <person name="Sturgill D."/>
            <person name="Sutton G."/>
            <person name="Sutton G.G."/>
            <person name="Tao W."/>
            <person name="Teichmann S."/>
            <person name="Tobari Y.N."/>
            <person name="Tomimura Y."/>
            <person name="Tsolas J.M."/>
            <person name="Valente V.L."/>
            <person name="Venter E."/>
            <person name="Venter J.C."/>
            <person name="Vicario S."/>
            <person name="Vieira F.G."/>
            <person name="Vilella A.J."/>
            <person name="Villasante A."/>
            <person name="Walenz B."/>
            <person name="Wang J."/>
            <person name="Wasserman M."/>
            <person name="Watts T."/>
            <person name="Wilson D."/>
            <person name="Wilson R.K."/>
            <person name="Wing R.A."/>
            <person name="Wolfner M.F."/>
            <person name="Wong A."/>
            <person name="Wong G.K."/>
            <person name="Wu C.I."/>
            <person name="Wu G."/>
            <person name="Yamamoto D."/>
            <person name="Yang H.P."/>
            <person name="Yang S.P."/>
            <person name="Yorke J.A."/>
            <person name="Yoshida K."/>
            <person name="Zdobnov E."/>
            <person name="Zhang P."/>
            <person name="Zhang Y."/>
            <person name="Zimin A.V."/>
            <person name="Baldwin J."/>
            <person name="Abdouelleil A."/>
            <person name="Abdulkadir J."/>
            <person name="Abebe A."/>
            <person name="Abera B."/>
            <person name="Abreu J."/>
            <person name="Acer S.C."/>
            <person name="Aftuck L."/>
            <person name="Alexander A."/>
            <person name="An P."/>
            <person name="Anderson E."/>
            <person name="Anderson S."/>
            <person name="Arachi H."/>
            <person name="Azer M."/>
            <person name="Bachantsang P."/>
            <person name="Barry A."/>
            <person name="Bayul T."/>
            <person name="Berlin A."/>
            <person name="Bessette D."/>
            <person name="Bloom T."/>
            <person name="Blye J."/>
            <person name="Boguslavskiy L."/>
            <person name="Bonnet C."/>
            <person name="Boukhgalter B."/>
            <person name="Bourzgui I."/>
            <person name="Brown A."/>
            <person name="Cahill P."/>
            <person name="Channer S."/>
            <person name="Cheshatsang Y."/>
            <person name="Chuda L."/>
            <person name="Citroen M."/>
            <person name="Collymore A."/>
            <person name="Cooke P."/>
            <person name="Costello M."/>
            <person name="D'Aco K."/>
            <person name="Daza R."/>
            <person name="De Haan G."/>
            <person name="DeGray S."/>
            <person name="DeMaso C."/>
            <person name="Dhargay N."/>
            <person name="Dooley K."/>
            <person name="Dooley E."/>
            <person name="Doricent M."/>
            <person name="Dorje P."/>
            <person name="Dorjee K."/>
            <person name="Dupes A."/>
            <person name="Elong R."/>
            <person name="Falk J."/>
            <person name="Farina A."/>
            <person name="Faro S."/>
            <person name="Ferguson D."/>
            <person name="Fisher S."/>
            <person name="Foley C.D."/>
            <person name="Franke A."/>
            <person name="Friedrich D."/>
            <person name="Gadbois L."/>
            <person name="Gearin G."/>
            <person name="Gearin C.R."/>
            <person name="Giannoukos G."/>
            <person name="Goode T."/>
            <person name="Graham J."/>
            <person name="Grandbois E."/>
            <person name="Grewal S."/>
            <person name="Gyaltsen K."/>
            <person name="Hafez N."/>
            <person name="Hagos B."/>
            <person name="Hall J."/>
            <person name="Henson C."/>
            <person name="Hollinger A."/>
            <person name="Honan T."/>
            <person name="Huard M.D."/>
            <person name="Hughes L."/>
            <person name="Hurhula B."/>
            <person name="Husby M.E."/>
            <person name="Kamat A."/>
            <person name="Kanga B."/>
            <person name="Kashin S."/>
            <person name="Khazanovich D."/>
            <person name="Kisner P."/>
            <person name="Lance K."/>
            <person name="Lara M."/>
            <person name="Lee W."/>
            <person name="Lennon N."/>
            <person name="Letendre F."/>
            <person name="LeVine R."/>
            <person name="Lipovsky A."/>
            <person name="Liu X."/>
            <person name="Liu J."/>
            <person name="Liu S."/>
            <person name="Lokyitsang T."/>
            <person name="Lokyitsang Y."/>
            <person name="Lubonja R."/>
            <person name="Lui A."/>
            <person name="MacDonald P."/>
            <person name="Magnisalis V."/>
            <person name="Maru K."/>
            <person name="Matthews C."/>
            <person name="McCusker W."/>
            <person name="McDonough S."/>
            <person name="Mehta T."/>
            <person name="Meldrim J."/>
            <person name="Meneus L."/>
            <person name="Mihai O."/>
            <person name="Mihalev A."/>
            <person name="Mihova T."/>
            <person name="Mittelman R."/>
            <person name="Mlenga V."/>
            <person name="Montmayeur A."/>
            <person name="Mulrain L."/>
            <person name="Navidi A."/>
            <person name="Naylor J."/>
            <person name="Negash T."/>
            <person name="Nguyen T."/>
            <person name="Nguyen N."/>
            <person name="Nicol R."/>
            <person name="Norbu C."/>
            <person name="Norbu N."/>
            <person name="Novod N."/>
            <person name="O'Neill B."/>
            <person name="Osman S."/>
            <person name="Markiewicz E."/>
            <person name="Oyono O.L."/>
            <person name="Patti C."/>
            <person name="Phunkhang P."/>
            <person name="Pierre F."/>
            <person name="Priest M."/>
            <person name="Raghuraman S."/>
            <person name="Rege F."/>
            <person name="Reyes R."/>
            <person name="Rise C."/>
            <person name="Rogov P."/>
            <person name="Ross K."/>
            <person name="Ryan E."/>
            <person name="Settipalli S."/>
            <person name="Shea T."/>
            <person name="Sherpa N."/>
            <person name="Shi L."/>
            <person name="Shih D."/>
            <person name="Sparrow T."/>
            <person name="Spaulding J."/>
            <person name="Stalker J."/>
            <person name="Stange-Thomann N."/>
            <person name="Stavropoulos S."/>
            <person name="Stone C."/>
            <person name="Strader C."/>
            <person name="Tesfaye S."/>
            <person name="Thomson T."/>
            <person name="Thoulutsang Y."/>
            <person name="Thoulutsang D."/>
            <person name="Topham K."/>
            <person name="Topping I."/>
            <person name="Tsamla T."/>
            <person name="Vassiliev H."/>
            <person name="Vo A."/>
            <person name="Wangchuk T."/>
            <person name="Wangdi T."/>
            <person name="Weiand M."/>
            <person name="Wilkinson J."/>
            <person name="Wilson A."/>
            <person name="Yadav S."/>
            <person name="Young G."/>
            <person name="Yu Q."/>
            <person name="Zembek L."/>
            <person name="Zhong D."/>
            <person name="Zimmer A."/>
            <person name="Zwirko Z."/>
            <person name="Jaffe D.B."/>
            <person name="Alvarez P."/>
            <person name="Brockman W."/>
            <person name="Butler J."/>
            <person name="Chin C."/>
            <person name="Gnerre S."/>
            <person name="Grabherr M."/>
            <person name="Kleber M."/>
            <person name="Mauceli E."/>
            <person name="MacCallum I."/>
        </authorList>
    </citation>
    <scope>NUCLEOTIDE SEQUENCE [LARGE SCALE GENOMIC DNA]</scope>
    <source>
        <strain evidence="8">Tucson 15287-2541.00</strain>
    </source>
</reference>
<organism evidence="8">
    <name type="scientific">Drosophila grimshawi</name>
    <name type="common">Hawaiian fruit fly</name>
    <name type="synonym">Idiomyia grimshawi</name>
    <dbReference type="NCBI Taxonomy" id="7222"/>
    <lineage>
        <taxon>Eukaryota</taxon>
        <taxon>Metazoa</taxon>
        <taxon>Ecdysozoa</taxon>
        <taxon>Arthropoda</taxon>
        <taxon>Hexapoda</taxon>
        <taxon>Insecta</taxon>
        <taxon>Pterygota</taxon>
        <taxon>Neoptera</taxon>
        <taxon>Endopterygota</taxon>
        <taxon>Diptera</taxon>
        <taxon>Brachycera</taxon>
        <taxon>Muscomorpha</taxon>
        <taxon>Ephydroidea</taxon>
        <taxon>Drosophilidae</taxon>
        <taxon>Drosophila</taxon>
        <taxon>Hawaiian Drosophila</taxon>
    </lineage>
</organism>
<evidence type="ECO:0000256" key="6">
    <source>
        <dbReference type="RuleBase" id="RU363108"/>
    </source>
</evidence>
<feature type="transmembrane region" description="Helical" evidence="6">
    <location>
        <begin position="43"/>
        <end position="67"/>
    </location>
</feature>
<keyword evidence="8" id="KW-1185">Reference proteome</keyword>
<dbReference type="InParanoid" id="B4J8L3"/>
<dbReference type="OrthoDB" id="7883063at2759"/>
<dbReference type="AlphaFoldDB" id="B4J8L3"/>
<evidence type="ECO:0000256" key="2">
    <source>
        <dbReference type="ARBA" id="ARBA00022475"/>
    </source>
</evidence>
<feature type="transmembrane region" description="Helical" evidence="6">
    <location>
        <begin position="281"/>
        <end position="300"/>
    </location>
</feature>
<dbReference type="Pfam" id="PF08395">
    <property type="entry name" value="7tm_7"/>
    <property type="match status" value="1"/>
</dbReference>
<proteinExistence type="inferred from homology"/>
<evidence type="ECO:0000313" key="8">
    <source>
        <dbReference type="Proteomes" id="UP000001070"/>
    </source>
</evidence>
<sequence length="402" mass="46996">MLHRRLRLLLKIIYFQMLIWGLVPRKLCIRNGRVSIRKVSTGYLIYSVCLSAILLLHIPLMMTHGIIDGYMRNHIVLQWGLIVSLLMRIIAILSCYGLVWLQRRRLIQLCTDFVVHWMTHWHILRFIAGEDALRQLQMHLAFQLSRKLCVNYAMLSCSIFMQCRLLTEVQLPELLIRFVPILMISVGRITFFTVLVLLSHQFQAVQLALQALRKEARSRLLVTNLRRIGAVHFECLKLAMRAFSLYDVANAIIFLNIFVAQVNILYHAVQFGNKTIASDHWGFMLGNVFVALNIWNSILLMNMVDYAVNSCNQTEQQIRQFNDLRMLGKDSERELELFMTHLRGNRLVYRICHCVILDKPACLGYMASVLCYIIILMQFDLKRRKEAGLRYEDFFNNEKGVK</sequence>
<dbReference type="InterPro" id="IPR013604">
    <property type="entry name" value="7TM_chemorcpt"/>
</dbReference>
<keyword evidence="3 6" id="KW-0812">Transmembrane</keyword>
<dbReference type="HOGENOM" id="CLU_059805_0_0_1"/>
<gene>
    <name evidence="7" type="primary">Dgri\GH21352</name>
    <name evidence="7" type="ORF">Dgri_GH21352</name>
</gene>
<evidence type="ECO:0000256" key="3">
    <source>
        <dbReference type="ARBA" id="ARBA00022692"/>
    </source>
</evidence>
<comment type="similarity">
    <text evidence="6">Belongs to the insect chemoreceptor superfamily. Gustatory receptor (GR) family.</text>
</comment>
<dbReference type="GO" id="GO:0050909">
    <property type="term" value="P:sensory perception of taste"/>
    <property type="evidence" value="ECO:0007669"/>
    <property type="project" value="InterPro"/>
</dbReference>
<evidence type="ECO:0000313" key="7">
    <source>
        <dbReference type="EMBL" id="EDW01280.1"/>
    </source>
</evidence>
<dbReference type="KEGG" id="dgr:6559320"/>
<keyword evidence="5 6" id="KW-0472">Membrane</keyword>
<feature type="transmembrane region" description="Helical" evidence="6">
    <location>
        <begin position="363"/>
        <end position="381"/>
    </location>
</feature>
<comment type="subcellular location">
    <subcellularLocation>
        <location evidence="1 6">Cell membrane</location>
        <topology evidence="1 6">Multi-pass membrane protein</topology>
    </subcellularLocation>
</comment>
<keyword evidence="6" id="KW-0675">Receptor</keyword>
<evidence type="ECO:0000256" key="1">
    <source>
        <dbReference type="ARBA" id="ARBA00004651"/>
    </source>
</evidence>
<dbReference type="Proteomes" id="UP000001070">
    <property type="component" value="Unassembled WGS sequence"/>
</dbReference>